<keyword evidence="2" id="KW-1185">Reference proteome</keyword>
<gene>
    <name evidence="1" type="ORF">ARMSODRAFT_975742</name>
</gene>
<organism evidence="1 2">
    <name type="scientific">Armillaria solidipes</name>
    <dbReference type="NCBI Taxonomy" id="1076256"/>
    <lineage>
        <taxon>Eukaryota</taxon>
        <taxon>Fungi</taxon>
        <taxon>Dikarya</taxon>
        <taxon>Basidiomycota</taxon>
        <taxon>Agaricomycotina</taxon>
        <taxon>Agaricomycetes</taxon>
        <taxon>Agaricomycetidae</taxon>
        <taxon>Agaricales</taxon>
        <taxon>Marasmiineae</taxon>
        <taxon>Physalacriaceae</taxon>
        <taxon>Armillaria</taxon>
    </lineage>
</organism>
<dbReference type="AlphaFoldDB" id="A0A2H3BGU3"/>
<accession>A0A2H3BGU3</accession>
<evidence type="ECO:0000313" key="1">
    <source>
        <dbReference type="EMBL" id="PBK68890.1"/>
    </source>
</evidence>
<reference evidence="2" key="1">
    <citation type="journal article" date="2017" name="Nat. Ecol. Evol.">
        <title>Genome expansion and lineage-specific genetic innovations in the forest pathogenic fungi Armillaria.</title>
        <authorList>
            <person name="Sipos G."/>
            <person name="Prasanna A.N."/>
            <person name="Walter M.C."/>
            <person name="O'Connor E."/>
            <person name="Balint B."/>
            <person name="Krizsan K."/>
            <person name="Kiss B."/>
            <person name="Hess J."/>
            <person name="Varga T."/>
            <person name="Slot J."/>
            <person name="Riley R."/>
            <person name="Boka B."/>
            <person name="Rigling D."/>
            <person name="Barry K."/>
            <person name="Lee J."/>
            <person name="Mihaltcheva S."/>
            <person name="LaButti K."/>
            <person name="Lipzen A."/>
            <person name="Waldron R."/>
            <person name="Moloney N.M."/>
            <person name="Sperisen C."/>
            <person name="Kredics L."/>
            <person name="Vagvoelgyi C."/>
            <person name="Patrignani A."/>
            <person name="Fitzpatrick D."/>
            <person name="Nagy I."/>
            <person name="Doyle S."/>
            <person name="Anderson J.B."/>
            <person name="Grigoriev I.V."/>
            <person name="Gueldener U."/>
            <person name="Muensterkoetter M."/>
            <person name="Nagy L.G."/>
        </authorList>
    </citation>
    <scope>NUCLEOTIDE SEQUENCE [LARGE SCALE GENOMIC DNA]</scope>
    <source>
        <strain evidence="2">28-4</strain>
    </source>
</reference>
<dbReference type="InterPro" id="IPR011032">
    <property type="entry name" value="GroES-like_sf"/>
</dbReference>
<dbReference type="SUPFAM" id="SSF50129">
    <property type="entry name" value="GroES-like"/>
    <property type="match status" value="1"/>
</dbReference>
<dbReference type="Proteomes" id="UP000218334">
    <property type="component" value="Unassembled WGS sequence"/>
</dbReference>
<evidence type="ECO:0000313" key="2">
    <source>
        <dbReference type="Proteomes" id="UP000218334"/>
    </source>
</evidence>
<proteinExistence type="predicted"/>
<dbReference type="EMBL" id="KZ293431">
    <property type="protein sequence ID" value="PBK68890.1"/>
    <property type="molecule type" value="Genomic_DNA"/>
</dbReference>
<dbReference type="STRING" id="1076256.A0A2H3BGU3"/>
<dbReference type="PANTHER" id="PTHR44013">
    <property type="entry name" value="ZINC-TYPE ALCOHOL DEHYDROGENASE-LIKE PROTEIN C16A3.02C"/>
    <property type="match status" value="1"/>
</dbReference>
<name>A0A2H3BGU3_9AGAR</name>
<dbReference type="InterPro" id="IPR052733">
    <property type="entry name" value="Chloroplast_QOR"/>
</dbReference>
<sequence>MAPQTQRAWIIEGRGSGPNDVLVLKTTGLSLRNWSEGMSSGYKFTQVLPNFIAEQPVLAEYDFASVIEDPNNSDFKKYCLLFKTRQGALQEYACVPAECLINRPSNISPTQACWRLRGRIDCIHQRREFIRRLLSLGASRVVASTSAKNEEFVKSLWADEIVDHTKRSLHEHFEENPPLLYDLHRWEAFLGCENEAQAFRLQTHVGSCCAGKAKAIVDSTFGFEDVLAVYQQIMTSRARKKVVNKVDSSAT</sequence>
<protein>
    <submittedName>
        <fullName evidence="1">Uncharacterized protein</fullName>
    </submittedName>
</protein>
<dbReference type="PANTHER" id="PTHR44013:SF1">
    <property type="entry name" value="ZINC-TYPE ALCOHOL DEHYDROGENASE-LIKE PROTEIN C16A3.02C"/>
    <property type="match status" value="1"/>
</dbReference>
<dbReference type="Gene3D" id="3.90.180.10">
    <property type="entry name" value="Medium-chain alcohol dehydrogenases, catalytic domain"/>
    <property type="match status" value="1"/>
</dbReference>